<comment type="caution">
    <text evidence="1">The sequence shown here is derived from an EMBL/GenBank/DDBJ whole genome shotgun (WGS) entry which is preliminary data.</text>
</comment>
<evidence type="ECO:0008006" key="3">
    <source>
        <dbReference type="Google" id="ProtNLM"/>
    </source>
</evidence>
<reference evidence="1 2" key="1">
    <citation type="submission" date="2018-06" db="EMBL/GenBank/DDBJ databases">
        <title>Genomic Encyclopedia of Type Strains, Phase III (KMG-III): the genomes of soil and plant-associated and newly described type strains.</title>
        <authorList>
            <person name="Whitman W."/>
        </authorList>
    </citation>
    <scope>NUCLEOTIDE SEQUENCE [LARGE SCALE GENOMIC DNA]</scope>
    <source>
        <strain evidence="1 2">CGMCC 4.7090</strain>
    </source>
</reference>
<dbReference type="SUPFAM" id="SSF89807">
    <property type="entry name" value="Dodecin-like"/>
    <property type="match status" value="1"/>
</dbReference>
<dbReference type="InterPro" id="IPR009923">
    <property type="entry name" value="Dodecin"/>
</dbReference>
<dbReference type="PANTHER" id="PTHR39324:SF1">
    <property type="entry name" value="CALCIUM DODECIN"/>
    <property type="match status" value="1"/>
</dbReference>
<protein>
    <recommendedName>
        <fullName evidence="3">Flavin-binding protein dodecin</fullName>
    </recommendedName>
</protein>
<dbReference type="EMBL" id="QLMJ01000019">
    <property type="protein sequence ID" value="RAK28810.1"/>
    <property type="molecule type" value="Genomic_DNA"/>
</dbReference>
<dbReference type="Gene3D" id="3.30.1660.10">
    <property type="entry name" value="Flavin-binding protein dodecin"/>
    <property type="match status" value="1"/>
</dbReference>
<accession>A0A327Z223</accession>
<dbReference type="InterPro" id="IPR036694">
    <property type="entry name" value="Dodecin-like_sf"/>
</dbReference>
<dbReference type="Pfam" id="PF07311">
    <property type="entry name" value="Dodecin"/>
    <property type="match status" value="1"/>
</dbReference>
<dbReference type="PANTHER" id="PTHR39324">
    <property type="entry name" value="CALCIUM DODECIN"/>
    <property type="match status" value="1"/>
</dbReference>
<evidence type="ECO:0000313" key="2">
    <source>
        <dbReference type="Proteomes" id="UP000249341"/>
    </source>
</evidence>
<dbReference type="AlphaFoldDB" id="A0A327Z223"/>
<dbReference type="Proteomes" id="UP000249341">
    <property type="component" value="Unassembled WGS sequence"/>
</dbReference>
<dbReference type="InterPro" id="IPR050049">
    <property type="entry name" value="Dodecin_bact"/>
</dbReference>
<name>A0A327Z223_9ACTN</name>
<sequence length="75" mass="8435">MGEAEGMTNHVYRLSEIVGSSPDSVEDAIRTAISKASRTVRNIEWFETKEIRGQVVDGDVAHFQVRLKIGFRVED</sequence>
<proteinExistence type="predicted"/>
<keyword evidence="2" id="KW-1185">Reference proteome</keyword>
<evidence type="ECO:0000313" key="1">
    <source>
        <dbReference type="EMBL" id="RAK28810.1"/>
    </source>
</evidence>
<organism evidence="1 2">
    <name type="scientific">Actinoplanes lutulentus</name>
    <dbReference type="NCBI Taxonomy" id="1287878"/>
    <lineage>
        <taxon>Bacteria</taxon>
        <taxon>Bacillati</taxon>
        <taxon>Actinomycetota</taxon>
        <taxon>Actinomycetes</taxon>
        <taxon>Micromonosporales</taxon>
        <taxon>Micromonosporaceae</taxon>
        <taxon>Actinoplanes</taxon>
    </lineage>
</organism>
<dbReference type="InterPro" id="IPR025543">
    <property type="entry name" value="Dodecin-like"/>
</dbReference>
<dbReference type="NCBIfam" id="NF043052">
    <property type="entry name" value="DodecBact"/>
    <property type="match status" value="1"/>
</dbReference>
<gene>
    <name evidence="1" type="ORF">B0I29_119148</name>
</gene>